<evidence type="ECO:0000313" key="3">
    <source>
        <dbReference type="Proteomes" id="UP000242205"/>
    </source>
</evidence>
<dbReference type="RefSeq" id="WP_102248099.1">
    <property type="nucleotide sequence ID" value="NZ_CP025682.1"/>
</dbReference>
<dbReference type="OrthoDB" id="5597599at2"/>
<proteinExistence type="predicted"/>
<dbReference type="AlphaFoldDB" id="A0A2I6S9Y2"/>
<organism evidence="2 3">
    <name type="scientific">Pseudazoarcus pumilus</name>
    <dbReference type="NCBI Taxonomy" id="2067960"/>
    <lineage>
        <taxon>Bacteria</taxon>
        <taxon>Pseudomonadati</taxon>
        <taxon>Pseudomonadota</taxon>
        <taxon>Betaproteobacteria</taxon>
        <taxon>Rhodocyclales</taxon>
        <taxon>Zoogloeaceae</taxon>
        <taxon>Pseudazoarcus</taxon>
    </lineage>
</organism>
<dbReference type="Pfam" id="PF12224">
    <property type="entry name" value="Amidoligase_2"/>
    <property type="match status" value="1"/>
</dbReference>
<gene>
    <name evidence="2" type="ORF">C0099_14570</name>
</gene>
<keyword evidence="3" id="KW-1185">Reference proteome</keyword>
<dbReference type="InterPro" id="IPR022025">
    <property type="entry name" value="Amidoligase_2"/>
</dbReference>
<sequence length="329" mass="37194">MDATSHTLPLPPWRSNPQGQPRRIGVELEMSGLTLDALARAAADYLGTEISVKGRYERTLRGDAAGDWTIELDFHLLKTMGQEDRAPGDLMQSAEDMLAWVAESLVPLEIVSPPLPMKRLGEVEGLIARLRKAGAKGTGDHPVNAFGMQFNPEVPSEDPATLLAYLRAFLCLYDWLVRRADIDLTRRITSYIDPFPVDYVRLVTAPGYAPDLAGLIDDYLYYNPTRNRALDLLPLFSHLDPERVRAITADPLIKPRPTFHYRLPDCRIDRPDWGLHLAWGDWLQVERLAADPERLAGCCSDFHDFISRPAIERWLGDWADEVEGRWLDL</sequence>
<feature type="region of interest" description="Disordered" evidence="1">
    <location>
        <begin position="1"/>
        <end position="21"/>
    </location>
</feature>
<evidence type="ECO:0000313" key="2">
    <source>
        <dbReference type="EMBL" id="AUN96055.1"/>
    </source>
</evidence>
<dbReference type="EMBL" id="CP025682">
    <property type="protein sequence ID" value="AUN96055.1"/>
    <property type="molecule type" value="Genomic_DNA"/>
</dbReference>
<reference evidence="2 3" key="1">
    <citation type="submission" date="2018-01" db="EMBL/GenBank/DDBJ databases">
        <authorList>
            <person name="Fu G.-Y."/>
        </authorList>
    </citation>
    <scope>NUCLEOTIDE SEQUENCE [LARGE SCALE GENOMIC DNA]</scope>
    <source>
        <strain evidence="2 3">SY39</strain>
    </source>
</reference>
<accession>A0A2I6S9Y2</accession>
<evidence type="ECO:0000256" key="1">
    <source>
        <dbReference type="SAM" id="MobiDB-lite"/>
    </source>
</evidence>
<dbReference type="Proteomes" id="UP000242205">
    <property type="component" value="Chromosome"/>
</dbReference>
<name>A0A2I6S9Y2_9RHOO</name>
<protein>
    <submittedName>
        <fullName evidence="2">Alpha-L-fucosidase</fullName>
    </submittedName>
</protein>
<dbReference type="KEGG" id="atw:C0099_14570"/>